<dbReference type="SUPFAM" id="SSF64182">
    <property type="entry name" value="DHH phosphoesterases"/>
    <property type="match status" value="1"/>
</dbReference>
<dbReference type="Gene3D" id="3.10.310.30">
    <property type="match status" value="1"/>
</dbReference>
<dbReference type="GO" id="GO:0006310">
    <property type="term" value="P:DNA recombination"/>
    <property type="evidence" value="ECO:0007669"/>
    <property type="project" value="InterPro"/>
</dbReference>
<feature type="domain" description="DHHA1" evidence="8">
    <location>
        <begin position="356"/>
        <end position="449"/>
    </location>
</feature>
<comment type="similarity">
    <text evidence="1">Belongs to the RecJ family.</text>
</comment>
<dbReference type="InterPro" id="IPR051673">
    <property type="entry name" value="SSDNA_exonuclease_RecJ"/>
</dbReference>
<dbReference type="InterPro" id="IPR041122">
    <property type="entry name" value="RecJ_OB"/>
</dbReference>
<dbReference type="Proteomes" id="UP000295765">
    <property type="component" value="Unassembled WGS sequence"/>
</dbReference>
<comment type="caution">
    <text evidence="10">The sequence shown here is derived from an EMBL/GenBank/DDBJ whole genome shotgun (WGS) entry which is preliminary data.</text>
</comment>
<evidence type="ECO:0000259" key="8">
    <source>
        <dbReference type="Pfam" id="PF02272"/>
    </source>
</evidence>
<feature type="domain" description="DDH" evidence="7">
    <location>
        <begin position="71"/>
        <end position="230"/>
    </location>
</feature>
<dbReference type="FunFam" id="3.90.1640.30:FF:000001">
    <property type="entry name" value="Single-stranded-DNA-specific exonuclease RecJ"/>
    <property type="match status" value="1"/>
</dbReference>
<dbReference type="AlphaFoldDB" id="A0A4R2LCK1"/>
<name>A0A4R2LCK1_9GAMM</name>
<dbReference type="Pfam" id="PF01368">
    <property type="entry name" value="DHH"/>
    <property type="match status" value="1"/>
</dbReference>
<feature type="domain" description="RecJ OB" evidence="9">
    <location>
        <begin position="465"/>
        <end position="568"/>
    </location>
</feature>
<keyword evidence="11" id="KW-1185">Reference proteome</keyword>
<dbReference type="PANTHER" id="PTHR30255">
    <property type="entry name" value="SINGLE-STRANDED-DNA-SPECIFIC EXONUCLEASE RECJ"/>
    <property type="match status" value="1"/>
</dbReference>
<dbReference type="InterPro" id="IPR004610">
    <property type="entry name" value="RecJ"/>
</dbReference>
<evidence type="ECO:0000256" key="2">
    <source>
        <dbReference type="ARBA" id="ARBA00019841"/>
    </source>
</evidence>
<evidence type="ECO:0000256" key="1">
    <source>
        <dbReference type="ARBA" id="ARBA00005915"/>
    </source>
</evidence>
<keyword evidence="4" id="KW-0378">Hydrolase</keyword>
<evidence type="ECO:0000256" key="3">
    <source>
        <dbReference type="ARBA" id="ARBA00022722"/>
    </source>
</evidence>
<dbReference type="InterPro" id="IPR001667">
    <property type="entry name" value="DDH_dom"/>
</dbReference>
<keyword evidence="3" id="KW-0540">Nuclease</keyword>
<keyword evidence="6" id="KW-0175">Coiled coil</keyword>
<evidence type="ECO:0000256" key="5">
    <source>
        <dbReference type="ARBA" id="ARBA00022839"/>
    </source>
</evidence>
<sequence>MSTTTVVRRAVPEEIELPGPPLLARLYAARGVRSAGELNRALDALPPPTSLKGLAAATGLLAAALAEDARVLFIADFDADGATACALGVRALRAFGARHVDYLVPDRQKHGYGLTPELVELAAERRPDLLVTVDNGIASVAGVAAAKARGMRVLVTDHHLPGDELPAADAIVNPNQPGCGFPSRCLAGVGVIFYVMLALRATLRARGWYTACGITEPNLARLLDLVAFGTVADVVALDHVNRVLVEQGLRRLRAGACVPGLAALAEVAGRPRERLCTADIGYALAPRLNAAGRIEHMSLGIECLLADDAGRALELARELDRLNRERREIEDAMKLAAFADLDALDLDGDLPFGLCLYDETWHQGVIGILAARVRERTHRPTIVFAADRDGQLKGSARSVPGLHIRDALAAVAARAPDLITRFGGHAMAAGLSLPAAHYATFRDAFDAEVRRHLAPGDLCGVLLSDGELGAGEIALELADCLREAGPWGQGFPEPLFDGVFEVAGCRVLKERHLKLLVRVPGQAAVFDAIAFGLAETVGEPRAGSRWHLAYRLDANEWNGSRKVQLRVEYLAPA</sequence>
<gene>
    <name evidence="10" type="ORF">EV699_106189</name>
</gene>
<dbReference type="PANTHER" id="PTHR30255:SF2">
    <property type="entry name" value="SINGLE-STRANDED-DNA-SPECIFIC EXONUCLEASE RECJ"/>
    <property type="match status" value="1"/>
</dbReference>
<evidence type="ECO:0000313" key="11">
    <source>
        <dbReference type="Proteomes" id="UP000295765"/>
    </source>
</evidence>
<evidence type="ECO:0000259" key="9">
    <source>
        <dbReference type="Pfam" id="PF17768"/>
    </source>
</evidence>
<dbReference type="RefSeq" id="WP_243662582.1">
    <property type="nucleotide sequence ID" value="NZ_SLWY01000006.1"/>
</dbReference>
<dbReference type="InterPro" id="IPR038763">
    <property type="entry name" value="DHH_sf"/>
</dbReference>
<dbReference type="NCBIfam" id="TIGR00644">
    <property type="entry name" value="recJ"/>
    <property type="match status" value="1"/>
</dbReference>
<reference evidence="10 11" key="1">
    <citation type="submission" date="2019-03" db="EMBL/GenBank/DDBJ databases">
        <title>Genomic Encyclopedia of Type Strains, Phase IV (KMG-IV): sequencing the most valuable type-strain genomes for metagenomic binning, comparative biology and taxonomic classification.</title>
        <authorList>
            <person name="Goeker M."/>
        </authorList>
    </citation>
    <scope>NUCLEOTIDE SEQUENCE [LARGE SCALE GENOMIC DNA]</scope>
    <source>
        <strain evidence="10 11">DSM 25287</strain>
    </source>
</reference>
<evidence type="ECO:0000259" key="7">
    <source>
        <dbReference type="Pfam" id="PF01368"/>
    </source>
</evidence>
<dbReference type="Pfam" id="PF02272">
    <property type="entry name" value="DHHA1"/>
    <property type="match status" value="1"/>
</dbReference>
<evidence type="ECO:0000256" key="4">
    <source>
        <dbReference type="ARBA" id="ARBA00022801"/>
    </source>
</evidence>
<dbReference type="GO" id="GO:0008409">
    <property type="term" value="F:5'-3' exonuclease activity"/>
    <property type="evidence" value="ECO:0007669"/>
    <property type="project" value="InterPro"/>
</dbReference>
<evidence type="ECO:0000256" key="6">
    <source>
        <dbReference type="SAM" id="Coils"/>
    </source>
</evidence>
<dbReference type="GO" id="GO:0006281">
    <property type="term" value="P:DNA repair"/>
    <property type="evidence" value="ECO:0007669"/>
    <property type="project" value="InterPro"/>
</dbReference>
<dbReference type="Gene3D" id="3.90.1640.30">
    <property type="match status" value="1"/>
</dbReference>
<feature type="coiled-coil region" evidence="6">
    <location>
        <begin position="305"/>
        <end position="335"/>
    </location>
</feature>
<dbReference type="InterPro" id="IPR003156">
    <property type="entry name" value="DHHA1_dom"/>
</dbReference>
<dbReference type="EMBL" id="SLWY01000006">
    <property type="protein sequence ID" value="TCO82092.1"/>
    <property type="molecule type" value="Genomic_DNA"/>
</dbReference>
<proteinExistence type="inferred from homology"/>
<accession>A0A4R2LCK1</accession>
<dbReference type="GO" id="GO:0003676">
    <property type="term" value="F:nucleic acid binding"/>
    <property type="evidence" value="ECO:0007669"/>
    <property type="project" value="InterPro"/>
</dbReference>
<keyword evidence="5 10" id="KW-0269">Exonuclease</keyword>
<evidence type="ECO:0000313" key="10">
    <source>
        <dbReference type="EMBL" id="TCO82092.1"/>
    </source>
</evidence>
<organism evidence="10 11">
    <name type="scientific">Plasticicumulans lactativorans</name>
    <dbReference type="NCBI Taxonomy" id="1133106"/>
    <lineage>
        <taxon>Bacteria</taxon>
        <taxon>Pseudomonadati</taxon>
        <taxon>Pseudomonadota</taxon>
        <taxon>Gammaproteobacteria</taxon>
        <taxon>Candidatus Competibacteraceae</taxon>
        <taxon>Plasticicumulans</taxon>
    </lineage>
</organism>
<protein>
    <recommendedName>
        <fullName evidence="2">Single-stranded-DNA-specific exonuclease RecJ</fullName>
    </recommendedName>
</protein>
<dbReference type="Pfam" id="PF17768">
    <property type="entry name" value="RecJ_OB"/>
    <property type="match status" value="1"/>
</dbReference>